<dbReference type="Proteomes" id="UP001059844">
    <property type="component" value="Chromosome"/>
</dbReference>
<gene>
    <name evidence="9" type="ORF">NOX80_09230</name>
</gene>
<evidence type="ECO:0000313" key="10">
    <source>
        <dbReference type="Proteomes" id="UP001059844"/>
    </source>
</evidence>
<accession>A0ABY5IMG4</accession>
<keyword evidence="6" id="KW-0456">Lyase</keyword>
<dbReference type="InterPro" id="IPR053935">
    <property type="entry name" value="VKGC_lumenal_dom"/>
</dbReference>
<feature type="domain" description="HTTM-like" evidence="8">
    <location>
        <begin position="35"/>
        <end position="293"/>
    </location>
</feature>
<reference evidence="9" key="1">
    <citation type="submission" date="2022-07" db="EMBL/GenBank/DDBJ databases">
        <title>Isolation, identification, and degradation of a PFOSA degrading strain from sewage treatment plant.</title>
        <authorList>
            <person name="Zhang L."/>
            <person name="Huo Y."/>
        </authorList>
    </citation>
    <scope>NUCLEOTIDE SEQUENCE</scope>
    <source>
        <strain evidence="9">C1</strain>
    </source>
</reference>
<dbReference type="Pfam" id="PF05090">
    <property type="entry name" value="HTTM"/>
    <property type="match status" value="1"/>
</dbReference>
<dbReference type="InterPro" id="IPR007782">
    <property type="entry name" value="VKG_COase"/>
</dbReference>
<name>A0ABY5IMG4_9FLAO</name>
<evidence type="ECO:0000256" key="6">
    <source>
        <dbReference type="ARBA" id="ARBA00023239"/>
    </source>
</evidence>
<proteinExistence type="predicted"/>
<evidence type="ECO:0000259" key="8">
    <source>
        <dbReference type="SMART" id="SM00752"/>
    </source>
</evidence>
<keyword evidence="5" id="KW-1015">Disulfide bond</keyword>
<keyword evidence="10" id="KW-1185">Reference proteome</keyword>
<dbReference type="PANTHER" id="PTHR12639">
    <property type="entry name" value="VITAMIN K-DEPENDENT GAMMA-CARBOXYLASE"/>
    <property type="match status" value="1"/>
</dbReference>
<feature type="transmembrane region" description="Helical" evidence="7">
    <location>
        <begin position="44"/>
        <end position="63"/>
    </location>
</feature>
<evidence type="ECO:0000313" key="9">
    <source>
        <dbReference type="EMBL" id="UUC43814.1"/>
    </source>
</evidence>
<keyword evidence="3 7" id="KW-1133">Transmembrane helix</keyword>
<evidence type="ECO:0000256" key="5">
    <source>
        <dbReference type="ARBA" id="ARBA00023157"/>
    </source>
</evidence>
<evidence type="ECO:0000256" key="7">
    <source>
        <dbReference type="SAM" id="Phobius"/>
    </source>
</evidence>
<feature type="transmembrane region" description="Helical" evidence="7">
    <location>
        <begin position="228"/>
        <end position="250"/>
    </location>
</feature>
<keyword evidence="4 7" id="KW-0472">Membrane</keyword>
<dbReference type="PANTHER" id="PTHR12639:SF7">
    <property type="entry name" value="HTTM DOMAIN-CONTAINING PROTEIN"/>
    <property type="match status" value="1"/>
</dbReference>
<feature type="transmembrane region" description="Helical" evidence="7">
    <location>
        <begin position="318"/>
        <end position="335"/>
    </location>
</feature>
<dbReference type="InterPro" id="IPR011020">
    <property type="entry name" value="HTTM-like"/>
</dbReference>
<evidence type="ECO:0000256" key="1">
    <source>
        <dbReference type="ARBA" id="ARBA00004127"/>
    </source>
</evidence>
<dbReference type="SMART" id="SM00752">
    <property type="entry name" value="HTTM"/>
    <property type="match status" value="1"/>
</dbReference>
<keyword evidence="2 7" id="KW-0812">Transmembrane</keyword>
<comment type="subcellular location">
    <subcellularLocation>
        <location evidence="1">Endomembrane system</location>
        <topology evidence="1">Multi-pass membrane protein</topology>
    </subcellularLocation>
</comment>
<feature type="transmembrane region" description="Helical" evidence="7">
    <location>
        <begin position="270"/>
        <end position="289"/>
    </location>
</feature>
<evidence type="ECO:0000256" key="4">
    <source>
        <dbReference type="ARBA" id="ARBA00023136"/>
    </source>
</evidence>
<feature type="transmembrane region" description="Helical" evidence="7">
    <location>
        <begin position="94"/>
        <end position="113"/>
    </location>
</feature>
<dbReference type="InterPro" id="IPR053934">
    <property type="entry name" value="HTTM_dom"/>
</dbReference>
<dbReference type="EMBL" id="CP101751">
    <property type="protein sequence ID" value="UUC43814.1"/>
    <property type="molecule type" value="Genomic_DNA"/>
</dbReference>
<protein>
    <submittedName>
        <fullName evidence="9">HTTM domain-containing protein</fullName>
    </submittedName>
</protein>
<dbReference type="Pfam" id="PF22777">
    <property type="entry name" value="VKGC_lumenal_dom"/>
    <property type="match status" value="1"/>
</dbReference>
<feature type="transmembrane region" description="Helical" evidence="7">
    <location>
        <begin position="173"/>
        <end position="193"/>
    </location>
</feature>
<feature type="transmembrane region" description="Helical" evidence="7">
    <location>
        <begin position="118"/>
        <end position="135"/>
    </location>
</feature>
<evidence type="ECO:0000256" key="2">
    <source>
        <dbReference type="ARBA" id="ARBA00022692"/>
    </source>
</evidence>
<organism evidence="9 10">
    <name type="scientific">Flavobacterium cerinum</name>
    <dbReference type="NCBI Taxonomy" id="2502784"/>
    <lineage>
        <taxon>Bacteria</taxon>
        <taxon>Pseudomonadati</taxon>
        <taxon>Bacteroidota</taxon>
        <taxon>Flavobacteriia</taxon>
        <taxon>Flavobacteriales</taxon>
        <taxon>Flavobacteriaceae</taxon>
        <taxon>Flavobacterium</taxon>
    </lineage>
</organism>
<feature type="transmembrane region" description="Helical" evidence="7">
    <location>
        <begin position="141"/>
        <end position="161"/>
    </location>
</feature>
<evidence type="ECO:0000256" key="3">
    <source>
        <dbReference type="ARBA" id="ARBA00022989"/>
    </source>
</evidence>
<sequence length="463" mass="54985">MLKESRFANVLASNSLLSTISELKRKRDQFVSALFTPIDYSQLVLFRIVFGLLIALHSVQSVSSDWVRRNFMLPSYTFSHIGMDWLQPLPGDGMLYYFYAMALLGLLISIGFFYRWSLGLFTILWTGVYFMQKTAYNNHHYLLLLLCLIMLFLPANCAYSVDAKLKPSIRRNAIPQWCIWVLILQVGIVYFYATVAKLYPDWLDGTFTREMLRKHATPTLENLYSQKWFYLFIAYAGILFDLMVVPLLLWRRTRFLAFIASLIFHVFNKLHLGIGIFPFLALSFTILFFPPETIRRIFFRKKITAPIPVHADYSGKKILIYFFVPYFIFQSLFPLRHWLIEGDVLWTEEGHRLSWRMMLRNRSGYSKFYVVDPVTKEKKRYKLKRILTKKQIRGMQTKPDMIWQTAQKIKEEYQKKGKEVHIYIDSKVSINKKPLRRLIDPNIDFAKAKWNYFTHNEWILLYE</sequence>
<dbReference type="RefSeq" id="WP_256549482.1">
    <property type="nucleotide sequence ID" value="NZ_CP101751.1"/>
</dbReference>